<dbReference type="FunCoup" id="B0WG16">
    <property type="interactions" value="73"/>
</dbReference>
<dbReference type="KEGG" id="cqu:CpipJ_CPIJ006249"/>
<gene>
    <name evidence="3" type="primary">6037771</name>
    <name evidence="2" type="ORF">CpipJ_CPIJ006249</name>
</gene>
<name>B0WG16_CULQU</name>
<dbReference type="eggNOG" id="KOG1576">
    <property type="taxonomic scope" value="Eukaryota"/>
</dbReference>
<evidence type="ECO:0000259" key="1">
    <source>
        <dbReference type="Pfam" id="PF00248"/>
    </source>
</evidence>
<dbReference type="EnsemblMetazoa" id="CPIJ006249-RA">
    <property type="protein sequence ID" value="CPIJ006249-PA"/>
    <property type="gene ID" value="CPIJ006249"/>
</dbReference>
<dbReference type="InParanoid" id="B0WG16"/>
<dbReference type="VEuPathDB" id="VectorBase:CPIJ006249"/>
<dbReference type="OrthoDB" id="48988at2759"/>
<dbReference type="PRINTS" id="PR00069">
    <property type="entry name" value="ALDKETRDTASE"/>
</dbReference>
<reference evidence="3" key="2">
    <citation type="submission" date="2021-02" db="UniProtKB">
        <authorList>
            <consortium name="EnsemblMetazoa"/>
        </authorList>
    </citation>
    <scope>IDENTIFICATION</scope>
    <source>
        <strain evidence="3">JHB</strain>
    </source>
</reference>
<organism>
    <name type="scientific">Culex quinquefasciatus</name>
    <name type="common">Southern house mosquito</name>
    <name type="synonym">Culex pungens</name>
    <dbReference type="NCBI Taxonomy" id="7176"/>
    <lineage>
        <taxon>Eukaryota</taxon>
        <taxon>Metazoa</taxon>
        <taxon>Ecdysozoa</taxon>
        <taxon>Arthropoda</taxon>
        <taxon>Hexapoda</taxon>
        <taxon>Insecta</taxon>
        <taxon>Pterygota</taxon>
        <taxon>Neoptera</taxon>
        <taxon>Endopterygota</taxon>
        <taxon>Diptera</taxon>
        <taxon>Nematocera</taxon>
        <taxon>Culicoidea</taxon>
        <taxon>Culicidae</taxon>
        <taxon>Culicinae</taxon>
        <taxon>Culicini</taxon>
        <taxon>Culex</taxon>
        <taxon>Culex</taxon>
    </lineage>
</organism>
<dbReference type="InterPro" id="IPR023210">
    <property type="entry name" value="NADP_OxRdtase_dom"/>
</dbReference>
<keyword evidence="4" id="KW-1185">Reference proteome</keyword>
<dbReference type="InterPro" id="IPR044479">
    <property type="entry name" value="LGALDH-like"/>
</dbReference>
<protein>
    <submittedName>
        <fullName evidence="2">Aldo-keto reductase</fullName>
    </submittedName>
</protein>
<dbReference type="Proteomes" id="UP000002320">
    <property type="component" value="Unassembled WGS sequence"/>
</dbReference>
<dbReference type="FunFam" id="3.20.20.100:FF:000011">
    <property type="entry name" value="Aldo/keto reductase"/>
    <property type="match status" value="1"/>
</dbReference>
<dbReference type="InterPro" id="IPR020471">
    <property type="entry name" value="AKR"/>
</dbReference>
<dbReference type="InterPro" id="IPR036812">
    <property type="entry name" value="NAD(P)_OxRdtase_dom_sf"/>
</dbReference>
<evidence type="ECO:0000313" key="4">
    <source>
        <dbReference type="Proteomes" id="UP000002320"/>
    </source>
</evidence>
<reference evidence="2" key="1">
    <citation type="submission" date="2007-03" db="EMBL/GenBank/DDBJ databases">
        <title>Annotation of Culex pipiens quinquefasciatus.</title>
        <authorList>
            <consortium name="The Broad Institute Genome Sequencing Platform"/>
            <person name="Atkinson P.W."/>
            <person name="Hemingway J."/>
            <person name="Christensen B.M."/>
            <person name="Higgs S."/>
            <person name="Kodira C."/>
            <person name="Hannick L."/>
            <person name="Megy K."/>
            <person name="O'Leary S."/>
            <person name="Pearson M."/>
            <person name="Haas B.J."/>
            <person name="Mauceli E."/>
            <person name="Wortman J.R."/>
            <person name="Lee N.H."/>
            <person name="Guigo R."/>
            <person name="Stanke M."/>
            <person name="Alvarado L."/>
            <person name="Amedeo P."/>
            <person name="Antoine C.H."/>
            <person name="Arensburger P."/>
            <person name="Bidwell S.L."/>
            <person name="Crawford M."/>
            <person name="Camaro F."/>
            <person name="Devon K."/>
            <person name="Engels R."/>
            <person name="Hammond M."/>
            <person name="Howarth C."/>
            <person name="Koehrsen M."/>
            <person name="Lawson D."/>
            <person name="Montgomery P."/>
            <person name="Nene V."/>
            <person name="Nusbaum C."/>
            <person name="Puiu D."/>
            <person name="Romero-Severson J."/>
            <person name="Severson D.W."/>
            <person name="Shumway M."/>
            <person name="Sisk P."/>
            <person name="Stolte C."/>
            <person name="Zeng Q."/>
            <person name="Eisenstadt E."/>
            <person name="Fraser-Liggett C."/>
            <person name="Strausberg R."/>
            <person name="Galagan J."/>
            <person name="Birren B."/>
            <person name="Collins F.H."/>
        </authorList>
    </citation>
    <scope>NUCLEOTIDE SEQUENCE [LARGE SCALE GENOMIC DNA]</scope>
    <source>
        <strain evidence="2">JHB</strain>
    </source>
</reference>
<dbReference type="GO" id="GO:0005829">
    <property type="term" value="C:cytosol"/>
    <property type="evidence" value="ECO:0007669"/>
    <property type="project" value="TreeGrafter"/>
</dbReference>
<dbReference type="HOGENOM" id="CLU_023205_2_3_1"/>
<accession>B0WG16</accession>
<dbReference type="Pfam" id="PF00248">
    <property type="entry name" value="Aldo_ket_red"/>
    <property type="match status" value="1"/>
</dbReference>
<dbReference type="CDD" id="cd19163">
    <property type="entry name" value="AKR_galDH"/>
    <property type="match status" value="1"/>
</dbReference>
<dbReference type="Gene3D" id="3.20.20.100">
    <property type="entry name" value="NADP-dependent oxidoreductase domain"/>
    <property type="match status" value="1"/>
</dbReference>
<dbReference type="EMBL" id="DS231922">
    <property type="protein sequence ID" value="EDS26657.1"/>
    <property type="molecule type" value="Genomic_DNA"/>
</dbReference>
<evidence type="ECO:0000313" key="3">
    <source>
        <dbReference type="EnsemblMetazoa" id="CPIJ006249-PA"/>
    </source>
</evidence>
<dbReference type="GO" id="GO:0010349">
    <property type="term" value="F:L-galactose dehydrogenase activity"/>
    <property type="evidence" value="ECO:0007669"/>
    <property type="project" value="InterPro"/>
</dbReference>
<dbReference type="STRING" id="7176.B0WG16"/>
<sequence>MDQLPATFVKGFHDEESVRKMQYNLLGKTGLRVSKIGFGTAPFSALFGKFEETEGIRAVHLALRKGINYLDTAPFYGQGRSEEVLGKALKVVPRQAYYVATKVGRYEQDYENMFDYSAQKTRESVEKSLKLLGMGYLDLVQIHDVEFASHLSVIWNETLPTLEKMRDEGKLRCIGITGYPLDVLKKGITGAPERFDTVLSYSRYTLIDDSLAEYLPFFEKNNLGIVCAAGHAMGMLTNAGPQSWHPAHEHTKQICWEASEYCKQQGVELGKLAMYHFIQLDGPATFLAGIQTEHLVNINLEAFFSGLTEKERNVLNYLEKSVFPKIEHSNWEGVELQRYWEGINSVEI</sequence>
<dbReference type="PANTHER" id="PTHR42686">
    <property type="entry name" value="GH17980P-RELATED"/>
    <property type="match status" value="1"/>
</dbReference>
<proteinExistence type="predicted"/>
<evidence type="ECO:0000313" key="2">
    <source>
        <dbReference type="EMBL" id="EDS26657.1"/>
    </source>
</evidence>
<dbReference type="VEuPathDB" id="VectorBase:CQUJHB001801"/>
<dbReference type="PANTHER" id="PTHR42686:SF1">
    <property type="entry name" value="GH17980P-RELATED"/>
    <property type="match status" value="1"/>
</dbReference>
<feature type="domain" description="NADP-dependent oxidoreductase" evidence="1">
    <location>
        <begin position="35"/>
        <end position="311"/>
    </location>
</feature>
<dbReference type="SUPFAM" id="SSF51430">
    <property type="entry name" value="NAD(P)-linked oxidoreductase"/>
    <property type="match status" value="1"/>
</dbReference>
<dbReference type="AlphaFoldDB" id="B0WG16"/>
<dbReference type="OMA" id="ATHYCIS"/>